<dbReference type="RefSeq" id="WP_135360189.1">
    <property type="nucleotide sequence ID" value="NZ_RWJZ01000004.1"/>
</dbReference>
<protein>
    <submittedName>
        <fullName evidence="3">Sensor domain-containing protein</fullName>
    </submittedName>
</protein>
<feature type="domain" description="PknH-like extracellular" evidence="2">
    <location>
        <begin position="47"/>
        <end position="229"/>
    </location>
</feature>
<keyword evidence="1" id="KW-0732">Signal</keyword>
<feature type="signal peptide" evidence="1">
    <location>
        <begin position="1"/>
        <end position="24"/>
    </location>
</feature>
<name>A0A4Z0HSA9_MYCPR</name>
<proteinExistence type="predicted"/>
<gene>
    <name evidence="3" type="ORF">EJD98_10820</name>
</gene>
<evidence type="ECO:0000313" key="4">
    <source>
        <dbReference type="Proteomes" id="UP000297792"/>
    </source>
</evidence>
<dbReference type="EMBL" id="RWKA01000005">
    <property type="protein sequence ID" value="TGB43525.1"/>
    <property type="molecule type" value="Genomic_DNA"/>
</dbReference>
<accession>A0A4Z0HSA9</accession>
<dbReference type="AlphaFoldDB" id="A0A4Z0HSA9"/>
<comment type="caution">
    <text evidence="3">The sequence shown here is derived from an EMBL/GenBank/DDBJ whole genome shotgun (WGS) entry which is preliminary data.</text>
</comment>
<dbReference type="Gene3D" id="3.40.1000.70">
    <property type="entry name" value="PknH-like extracellular domain"/>
    <property type="match status" value="1"/>
</dbReference>
<evidence type="ECO:0000313" key="3">
    <source>
        <dbReference type="EMBL" id="TGB43525.1"/>
    </source>
</evidence>
<feature type="chain" id="PRO_5039343219" evidence="1">
    <location>
        <begin position="25"/>
        <end position="234"/>
    </location>
</feature>
<reference evidence="3 4" key="1">
    <citation type="submission" date="2018-12" db="EMBL/GenBank/DDBJ databases">
        <title>Draft genome sequences of Mycolicibacterium peregrinum isolated from a pig with lymphadenitis and from soil on the same Japanese pig farm.</title>
        <authorList>
            <person name="Komatsu T."/>
            <person name="Ohya K."/>
            <person name="Sawai K."/>
            <person name="Odoi J.O."/>
            <person name="Otsu K."/>
            <person name="Ota A."/>
            <person name="Ito T."/>
            <person name="Kawai M."/>
            <person name="Maruyama F."/>
        </authorList>
    </citation>
    <scope>NUCLEOTIDE SEQUENCE [LARGE SCALE GENOMIC DNA]</scope>
    <source>
        <strain evidence="3 4">138</strain>
    </source>
</reference>
<dbReference type="PROSITE" id="PS51257">
    <property type="entry name" value="PROKAR_LIPOPROTEIN"/>
    <property type="match status" value="1"/>
</dbReference>
<dbReference type="Proteomes" id="UP000297792">
    <property type="component" value="Unassembled WGS sequence"/>
</dbReference>
<dbReference type="InterPro" id="IPR026954">
    <property type="entry name" value="PknH-like_Extracell"/>
</dbReference>
<evidence type="ECO:0000259" key="2">
    <source>
        <dbReference type="Pfam" id="PF14032"/>
    </source>
</evidence>
<dbReference type="Pfam" id="PF14032">
    <property type="entry name" value="PknH_C"/>
    <property type="match status" value="1"/>
</dbReference>
<dbReference type="InterPro" id="IPR038232">
    <property type="entry name" value="PknH-like_Extracell_sf"/>
</dbReference>
<organism evidence="3 4">
    <name type="scientific">Mycolicibacterium peregrinum</name>
    <name type="common">Mycobacterium peregrinum</name>
    <dbReference type="NCBI Taxonomy" id="43304"/>
    <lineage>
        <taxon>Bacteria</taxon>
        <taxon>Bacillati</taxon>
        <taxon>Actinomycetota</taxon>
        <taxon>Actinomycetes</taxon>
        <taxon>Mycobacteriales</taxon>
        <taxon>Mycobacteriaceae</taxon>
        <taxon>Mycolicibacterium</taxon>
    </lineage>
</organism>
<sequence>MSAGRIGGIAAQLVVLTLCTLTTACTVTTNGTVEAAPTLGQAPQPLPSRALVGLLLGASEISSIVDAPMSVVESSDSMYTNEPLADGCLVWAGSQRYNYQGSGWTAVRSQRLLDRHDDPDHIAYQAVVTFPDGLAAHDFYDSQVTDWAKCDDRRVDLHDAGDPNAHYWSLSKATDNDGILTIIRVEEESTRGWSCQRALTAENNVVVDVSACMHHVDDQGIQIARLITQKIEHQ</sequence>
<evidence type="ECO:0000256" key="1">
    <source>
        <dbReference type="SAM" id="SignalP"/>
    </source>
</evidence>
<keyword evidence="4" id="KW-1185">Reference proteome</keyword>